<evidence type="ECO:0000259" key="9">
    <source>
        <dbReference type="Pfam" id="PF01261"/>
    </source>
</evidence>
<dbReference type="InterPro" id="IPR001719">
    <property type="entry name" value="AP_endonuc_2"/>
</dbReference>
<keyword evidence="5 8" id="KW-0378">Hydrolase</keyword>
<evidence type="ECO:0000313" key="10">
    <source>
        <dbReference type="EMBL" id="MFC0214432.1"/>
    </source>
</evidence>
<feature type="binding site" evidence="8">
    <location>
        <position position="215"/>
    </location>
    <ligand>
        <name>Zn(2+)</name>
        <dbReference type="ChEBI" id="CHEBI:29105"/>
        <label>2</label>
    </ligand>
</feature>
<reference evidence="10 11" key="1">
    <citation type="submission" date="2024-09" db="EMBL/GenBank/DDBJ databases">
        <authorList>
            <person name="Sun Q."/>
            <person name="Mori K."/>
        </authorList>
    </citation>
    <scope>NUCLEOTIDE SEQUENCE [LARGE SCALE GENOMIC DNA]</scope>
    <source>
        <strain evidence="10 11">CCM 7759</strain>
    </source>
</reference>
<accession>A0ABV6DP65</accession>
<dbReference type="HAMAP" id="MF_00152">
    <property type="entry name" value="Nfo"/>
    <property type="match status" value="1"/>
</dbReference>
<name>A0ABV6DP65_9BACL</name>
<comment type="similarity">
    <text evidence="1 8">Belongs to the AP endonuclease 2 family.</text>
</comment>
<feature type="binding site" evidence="8">
    <location>
        <position position="228"/>
    </location>
    <ligand>
        <name>Zn(2+)</name>
        <dbReference type="ChEBI" id="CHEBI:29105"/>
        <label>3</label>
    </ligand>
</feature>
<feature type="binding site" evidence="8">
    <location>
        <position position="230"/>
    </location>
    <ligand>
        <name>Zn(2+)</name>
        <dbReference type="ChEBI" id="CHEBI:29105"/>
        <label>3</label>
    </ligand>
</feature>
<organism evidence="10 11">
    <name type="scientific">Paenibacillus chartarius</name>
    <dbReference type="NCBI Taxonomy" id="747481"/>
    <lineage>
        <taxon>Bacteria</taxon>
        <taxon>Bacillati</taxon>
        <taxon>Bacillota</taxon>
        <taxon>Bacilli</taxon>
        <taxon>Bacillales</taxon>
        <taxon>Paenibacillaceae</taxon>
        <taxon>Paenibacillus</taxon>
    </lineage>
</organism>
<evidence type="ECO:0000256" key="3">
    <source>
        <dbReference type="ARBA" id="ARBA00022723"/>
    </source>
</evidence>
<feature type="domain" description="Xylose isomerase-like TIM barrel" evidence="9">
    <location>
        <begin position="21"/>
        <end position="279"/>
    </location>
</feature>
<feature type="binding site" evidence="8">
    <location>
        <position position="180"/>
    </location>
    <ligand>
        <name>Zn(2+)</name>
        <dbReference type="ChEBI" id="CHEBI:29105"/>
        <label>2</label>
    </ligand>
</feature>
<feature type="binding site" evidence="8">
    <location>
        <position position="260"/>
    </location>
    <ligand>
        <name>Zn(2+)</name>
        <dbReference type="ChEBI" id="CHEBI:29105"/>
        <label>2</label>
    </ligand>
</feature>
<evidence type="ECO:0000256" key="1">
    <source>
        <dbReference type="ARBA" id="ARBA00005340"/>
    </source>
</evidence>
<keyword evidence="11" id="KW-1185">Reference proteome</keyword>
<feature type="binding site" evidence="8">
    <location>
        <position position="183"/>
    </location>
    <ligand>
        <name>Zn(2+)</name>
        <dbReference type="ChEBI" id="CHEBI:29105"/>
        <label>3</label>
    </ligand>
</feature>
<evidence type="ECO:0000313" key="11">
    <source>
        <dbReference type="Proteomes" id="UP001589776"/>
    </source>
</evidence>
<feature type="binding site" evidence="8">
    <location>
        <position position="108"/>
    </location>
    <ligand>
        <name>Zn(2+)</name>
        <dbReference type="ChEBI" id="CHEBI:29105"/>
        <label>1</label>
    </ligand>
</feature>
<dbReference type="Pfam" id="PF01261">
    <property type="entry name" value="AP_endonuc_2"/>
    <property type="match status" value="1"/>
</dbReference>
<protein>
    <recommendedName>
        <fullName evidence="8">Probable endonuclease 4</fullName>
        <ecNumber evidence="8">3.1.21.2</ecNumber>
    </recommendedName>
    <alternativeName>
        <fullName evidence="8">Endodeoxyribonuclease IV</fullName>
    </alternativeName>
    <alternativeName>
        <fullName evidence="8">Endonuclease IV</fullName>
    </alternativeName>
</protein>
<dbReference type="CDD" id="cd00019">
    <property type="entry name" value="AP2Ec"/>
    <property type="match status" value="1"/>
</dbReference>
<dbReference type="GO" id="GO:0008833">
    <property type="term" value="F:deoxyribonuclease IV (phage-T4-induced) activity"/>
    <property type="evidence" value="ECO:0007669"/>
    <property type="project" value="UniProtKB-EC"/>
</dbReference>
<dbReference type="Gene3D" id="3.20.20.150">
    <property type="entry name" value="Divalent-metal-dependent TIM barrel enzymes"/>
    <property type="match status" value="1"/>
</dbReference>
<dbReference type="NCBIfam" id="NF002196">
    <property type="entry name" value="PRK01060.1-1"/>
    <property type="match status" value="1"/>
</dbReference>
<dbReference type="RefSeq" id="WP_377471801.1">
    <property type="nucleotide sequence ID" value="NZ_JBHLWN010000074.1"/>
</dbReference>
<keyword evidence="8" id="KW-0255">Endonuclease</keyword>
<dbReference type="PANTHER" id="PTHR21445">
    <property type="entry name" value="ENDONUCLEASE IV ENDODEOXYRIBONUCLEASE IV"/>
    <property type="match status" value="1"/>
</dbReference>
<dbReference type="NCBIfam" id="TIGR00587">
    <property type="entry name" value="nfo"/>
    <property type="match status" value="1"/>
</dbReference>
<evidence type="ECO:0000256" key="5">
    <source>
        <dbReference type="ARBA" id="ARBA00022801"/>
    </source>
</evidence>
<feature type="binding site" evidence="8">
    <location>
        <position position="146"/>
    </location>
    <ligand>
        <name>Zn(2+)</name>
        <dbReference type="ChEBI" id="CHEBI:29105"/>
        <label>2</label>
    </ligand>
</feature>
<dbReference type="InterPro" id="IPR013022">
    <property type="entry name" value="Xyl_isomerase-like_TIM-brl"/>
</dbReference>
<dbReference type="PANTHER" id="PTHR21445:SF0">
    <property type="entry name" value="APURINIC-APYRIMIDINIC ENDONUCLEASE"/>
    <property type="match status" value="1"/>
</dbReference>
<dbReference type="InterPro" id="IPR018246">
    <property type="entry name" value="AP_endonuc_F2_Zn_BS"/>
</dbReference>
<keyword evidence="4 8" id="KW-0227">DNA damage</keyword>
<proteinExistence type="inferred from homology"/>
<keyword evidence="3 8" id="KW-0479">Metal-binding</keyword>
<keyword evidence="7 8" id="KW-0234">DNA repair</keyword>
<dbReference type="PROSITE" id="PS51432">
    <property type="entry name" value="AP_NUCLEASE_F2_4"/>
    <property type="match status" value="1"/>
</dbReference>
<dbReference type="SUPFAM" id="SSF51658">
    <property type="entry name" value="Xylose isomerase-like"/>
    <property type="match status" value="1"/>
</dbReference>
<feature type="binding site" evidence="8">
    <location>
        <position position="68"/>
    </location>
    <ligand>
        <name>Zn(2+)</name>
        <dbReference type="ChEBI" id="CHEBI:29105"/>
        <label>1</label>
    </ligand>
</feature>
<evidence type="ECO:0000256" key="4">
    <source>
        <dbReference type="ARBA" id="ARBA00022763"/>
    </source>
</evidence>
<comment type="function">
    <text evidence="8">Endonuclease IV plays a role in DNA repair. It cleaves phosphodiester bonds at apurinic or apyrimidinic (AP) sites, generating a 3'-hydroxyl group and a 5'-terminal sugar phosphate.</text>
</comment>
<dbReference type="PROSITE" id="PS00731">
    <property type="entry name" value="AP_NUCLEASE_F2_3"/>
    <property type="match status" value="1"/>
</dbReference>
<comment type="cofactor">
    <cofactor evidence="8">
        <name>Zn(2+)</name>
        <dbReference type="ChEBI" id="CHEBI:29105"/>
    </cofactor>
    <text evidence="8">Binds 3 Zn(2+) ions.</text>
</comment>
<evidence type="ECO:0000256" key="8">
    <source>
        <dbReference type="HAMAP-Rule" id="MF_00152"/>
    </source>
</evidence>
<comment type="caution">
    <text evidence="10">The sequence shown here is derived from an EMBL/GenBank/DDBJ whole genome shotgun (WGS) entry which is preliminary data.</text>
</comment>
<feature type="binding site" evidence="8">
    <location>
        <position position="146"/>
    </location>
    <ligand>
        <name>Zn(2+)</name>
        <dbReference type="ChEBI" id="CHEBI:29105"/>
        <label>1</label>
    </ligand>
</feature>
<evidence type="ECO:0000256" key="7">
    <source>
        <dbReference type="ARBA" id="ARBA00023204"/>
    </source>
</evidence>
<dbReference type="InterPro" id="IPR036237">
    <property type="entry name" value="Xyl_isomerase-like_sf"/>
</dbReference>
<comment type="catalytic activity">
    <reaction evidence="8">
        <text>Endonucleolytic cleavage to 5'-phosphooligonucleotide end-products.</text>
        <dbReference type="EC" id="3.1.21.2"/>
    </reaction>
</comment>
<sequence>MTKIGSHVSFSDKGLLNAATEAVSYGSGTFMIYTGAPQNTRRKPIEDQFVEEGHAVMKEAGIDEIVVHAPYIINLGSYKPETYRLAVDFLQDEMRRTDYLGVRNIVLHPGAYTDKDPEYGIDRIAEGLNEVLAGVKDATNVNIALETMAGKGSELGRSFEELAEIMEKVEFNDRLTVCLDTCHVHDAGYDIVNDLDGVLERFDKTVGLDKLAVIHLNDSKNPRGAAKDRHAPVGSGWIGFKAIHNVVHHEKLKHLPMILETPWIGKDASSERPMYEAEIALLSGKAAERFGSEFFEHVEKLGHFFEKQDIHHREFILNTWELLKNDAKAKKADGREPMERLYDLIVAEQLFGAELSEEQINHRLTAWLAGKDALMALAQ</sequence>
<keyword evidence="6 8" id="KW-0862">Zinc</keyword>
<dbReference type="Proteomes" id="UP001589776">
    <property type="component" value="Unassembled WGS sequence"/>
</dbReference>
<evidence type="ECO:0000256" key="2">
    <source>
        <dbReference type="ARBA" id="ARBA00022722"/>
    </source>
</evidence>
<dbReference type="SMART" id="SM00518">
    <property type="entry name" value="AP2Ec"/>
    <property type="match status" value="1"/>
</dbReference>
<dbReference type="PROSITE" id="PS00729">
    <property type="entry name" value="AP_NUCLEASE_F2_1"/>
    <property type="match status" value="1"/>
</dbReference>
<keyword evidence="2 8" id="KW-0540">Nuclease</keyword>
<evidence type="ECO:0000256" key="6">
    <source>
        <dbReference type="ARBA" id="ARBA00022833"/>
    </source>
</evidence>
<gene>
    <name evidence="8" type="primary">nfo</name>
    <name evidence="10" type="ORF">ACFFK0_18540</name>
</gene>
<dbReference type="EC" id="3.1.21.2" evidence="8"/>
<dbReference type="EMBL" id="JBHLWN010000074">
    <property type="protein sequence ID" value="MFC0214432.1"/>
    <property type="molecule type" value="Genomic_DNA"/>
</dbReference>